<dbReference type="InterPro" id="IPR012336">
    <property type="entry name" value="Thioredoxin-like_fold"/>
</dbReference>
<proteinExistence type="predicted"/>
<dbReference type="PANTHER" id="PTHR36450:SF1">
    <property type="entry name" value="THIOREDOXIN"/>
    <property type="match status" value="1"/>
</dbReference>
<feature type="domain" description="Thioredoxin-like fold" evidence="1">
    <location>
        <begin position="3"/>
        <end position="76"/>
    </location>
</feature>
<dbReference type="SUPFAM" id="SSF52833">
    <property type="entry name" value="Thioredoxin-like"/>
    <property type="match status" value="1"/>
</dbReference>
<dbReference type="PIRSF" id="PIRSF037031">
    <property type="entry name" value="Redox_disulphide_2"/>
    <property type="match status" value="1"/>
</dbReference>
<organism evidence="2">
    <name type="scientific">hydrothermal vent metagenome</name>
    <dbReference type="NCBI Taxonomy" id="652676"/>
    <lineage>
        <taxon>unclassified sequences</taxon>
        <taxon>metagenomes</taxon>
        <taxon>ecological metagenomes</taxon>
    </lineage>
</organism>
<dbReference type="Pfam" id="PF13192">
    <property type="entry name" value="Thioredoxin_3"/>
    <property type="match status" value="1"/>
</dbReference>
<name>A0A3B0SG10_9ZZZZ</name>
<gene>
    <name evidence="2" type="ORF">MNBD_ALPHA02-2057</name>
</gene>
<accession>A0A3B0SG10</accession>
<dbReference type="NCBIfam" id="TIGR00412">
    <property type="entry name" value="redox_disulf_2"/>
    <property type="match status" value="1"/>
</dbReference>
<dbReference type="PANTHER" id="PTHR36450">
    <property type="entry name" value="THIOREDOXIN"/>
    <property type="match status" value="1"/>
</dbReference>
<dbReference type="Gene3D" id="3.40.30.10">
    <property type="entry name" value="Glutaredoxin"/>
    <property type="match status" value="1"/>
</dbReference>
<dbReference type="InterPro" id="IPR036249">
    <property type="entry name" value="Thioredoxin-like_sf"/>
</dbReference>
<reference evidence="2" key="1">
    <citation type="submission" date="2018-06" db="EMBL/GenBank/DDBJ databases">
        <authorList>
            <person name="Zhirakovskaya E."/>
        </authorList>
    </citation>
    <scope>NUCLEOTIDE SEQUENCE</scope>
</reference>
<evidence type="ECO:0000259" key="1">
    <source>
        <dbReference type="Pfam" id="PF13192"/>
    </source>
</evidence>
<dbReference type="InterPro" id="IPR005243">
    <property type="entry name" value="THIRX-like_proc"/>
</dbReference>
<sequence>MKTIKILGTGCAKCKATMALIEQVAVDLGVEVSLIKVEDLPQIMAYNVMSTPAVVVDEKVVHKGGLPSRLDVEKWLVG</sequence>
<dbReference type="EMBL" id="UOED01000137">
    <property type="protein sequence ID" value="VAV99906.1"/>
    <property type="molecule type" value="Genomic_DNA"/>
</dbReference>
<protein>
    <submittedName>
        <fullName evidence="2">Redox-active disulfide protein 2</fullName>
    </submittedName>
</protein>
<evidence type="ECO:0000313" key="2">
    <source>
        <dbReference type="EMBL" id="VAV99906.1"/>
    </source>
</evidence>
<dbReference type="AlphaFoldDB" id="A0A3B0SG10"/>